<keyword evidence="2" id="KW-0472">Membrane</keyword>
<keyword evidence="2" id="KW-0812">Transmembrane</keyword>
<dbReference type="RefSeq" id="WP_377283880.1">
    <property type="nucleotide sequence ID" value="NZ_JBHRSI010000009.1"/>
</dbReference>
<evidence type="ECO:0000313" key="4">
    <source>
        <dbReference type="Proteomes" id="UP001597237"/>
    </source>
</evidence>
<comment type="caution">
    <text evidence="3">The sequence shown here is derived from an EMBL/GenBank/DDBJ whole genome shotgun (WGS) entry which is preliminary data.</text>
</comment>
<protein>
    <recommendedName>
        <fullName evidence="5">Sporulation protein</fullName>
    </recommendedName>
</protein>
<name>A0ABW4N254_9CAUL</name>
<evidence type="ECO:0000256" key="1">
    <source>
        <dbReference type="SAM" id="MobiDB-lite"/>
    </source>
</evidence>
<dbReference type="EMBL" id="JBHUEY010000001">
    <property type="protein sequence ID" value="MFD1784167.1"/>
    <property type="molecule type" value="Genomic_DNA"/>
</dbReference>
<organism evidence="3 4">
    <name type="scientific">Phenylobacterium terrae</name>
    <dbReference type="NCBI Taxonomy" id="2665495"/>
    <lineage>
        <taxon>Bacteria</taxon>
        <taxon>Pseudomonadati</taxon>
        <taxon>Pseudomonadota</taxon>
        <taxon>Alphaproteobacteria</taxon>
        <taxon>Caulobacterales</taxon>
        <taxon>Caulobacteraceae</taxon>
        <taxon>Phenylobacterium</taxon>
    </lineage>
</organism>
<keyword evidence="4" id="KW-1185">Reference proteome</keyword>
<evidence type="ECO:0000313" key="3">
    <source>
        <dbReference type="EMBL" id="MFD1784167.1"/>
    </source>
</evidence>
<accession>A0ABW4N254</accession>
<reference evidence="4" key="1">
    <citation type="journal article" date="2019" name="Int. J. Syst. Evol. Microbiol.">
        <title>The Global Catalogue of Microorganisms (GCM) 10K type strain sequencing project: providing services to taxonomists for standard genome sequencing and annotation.</title>
        <authorList>
            <consortium name="The Broad Institute Genomics Platform"/>
            <consortium name="The Broad Institute Genome Sequencing Center for Infectious Disease"/>
            <person name="Wu L."/>
            <person name="Ma J."/>
        </authorList>
    </citation>
    <scope>NUCLEOTIDE SEQUENCE [LARGE SCALE GENOMIC DNA]</scope>
    <source>
        <strain evidence="4">DFY28</strain>
    </source>
</reference>
<feature type="region of interest" description="Disordered" evidence="1">
    <location>
        <begin position="1"/>
        <end position="31"/>
    </location>
</feature>
<feature type="transmembrane region" description="Helical" evidence="2">
    <location>
        <begin position="39"/>
        <end position="57"/>
    </location>
</feature>
<proteinExistence type="predicted"/>
<evidence type="ECO:0000256" key="2">
    <source>
        <dbReference type="SAM" id="Phobius"/>
    </source>
</evidence>
<dbReference type="Proteomes" id="UP001597237">
    <property type="component" value="Unassembled WGS sequence"/>
</dbReference>
<sequence length="96" mass="9940">MERPQDTKTNAADTAPGVDDGKVRAHGADVNSKPGGRGLVWLIVGVSLVILAIVFIARPDTTGEQETAASPMRQEVATMNSAPAPAEVNTAADTSR</sequence>
<keyword evidence="2" id="KW-1133">Transmembrane helix</keyword>
<gene>
    <name evidence="3" type="ORF">ACFSC0_12230</name>
</gene>
<evidence type="ECO:0008006" key="5">
    <source>
        <dbReference type="Google" id="ProtNLM"/>
    </source>
</evidence>